<keyword evidence="1" id="KW-0472">Membrane</keyword>
<proteinExistence type="predicted"/>
<dbReference type="OrthoDB" id="1161290at2"/>
<dbReference type="eggNOG" id="ENOG50335XA">
    <property type="taxonomic scope" value="Bacteria"/>
</dbReference>
<evidence type="ECO:0000313" key="2">
    <source>
        <dbReference type="EMBL" id="EZH73940.1"/>
    </source>
</evidence>
<organism evidence="2 3">
    <name type="scientific">Aquimarina atlantica</name>
    <dbReference type="NCBI Taxonomy" id="1317122"/>
    <lineage>
        <taxon>Bacteria</taxon>
        <taxon>Pseudomonadati</taxon>
        <taxon>Bacteroidota</taxon>
        <taxon>Flavobacteriia</taxon>
        <taxon>Flavobacteriales</taxon>
        <taxon>Flavobacteriaceae</taxon>
        <taxon>Aquimarina</taxon>
    </lineage>
</organism>
<evidence type="ECO:0000256" key="1">
    <source>
        <dbReference type="SAM" id="Phobius"/>
    </source>
</evidence>
<sequence>MTYVLVSILFISFGVMLYQDIKYRHIHIGLPILVFVVSIYMNKDIIVLFDGLKSLAFIGINFISIAAYFSIKKSKFQNPFKQYIGIGDLVFLIAVIPLFSFRNYMLFFISGMILSLVLYAIFQNKDEQKTIPLAGYLSLYIIGLMIPNLFLSTNIFYDFII</sequence>
<feature type="transmembrane region" description="Helical" evidence="1">
    <location>
        <begin position="55"/>
        <end position="71"/>
    </location>
</feature>
<keyword evidence="1" id="KW-1133">Transmembrane helix</keyword>
<reference evidence="2 3" key="1">
    <citation type="submission" date="2014-04" db="EMBL/GenBank/DDBJ databases">
        <title>Aquimarina sp. 22II-S11-z7 Genome Sequencing.</title>
        <authorList>
            <person name="Lai Q."/>
        </authorList>
    </citation>
    <scope>NUCLEOTIDE SEQUENCE [LARGE SCALE GENOMIC DNA]</scope>
    <source>
        <strain evidence="2 3">22II-S11-z7</strain>
    </source>
</reference>
<dbReference type="AlphaFoldDB" id="A0A023BVD9"/>
<dbReference type="STRING" id="1317122.ATO12_13740"/>
<dbReference type="EMBL" id="AQRA01000004">
    <property type="protein sequence ID" value="EZH73940.1"/>
    <property type="molecule type" value="Genomic_DNA"/>
</dbReference>
<feature type="transmembrane region" description="Helical" evidence="1">
    <location>
        <begin position="28"/>
        <end position="49"/>
    </location>
</feature>
<feature type="transmembrane region" description="Helical" evidence="1">
    <location>
        <begin position="6"/>
        <end position="21"/>
    </location>
</feature>
<comment type="caution">
    <text evidence="2">The sequence shown here is derived from an EMBL/GenBank/DDBJ whole genome shotgun (WGS) entry which is preliminary data.</text>
</comment>
<accession>A0A023BVD9</accession>
<keyword evidence="3" id="KW-1185">Reference proteome</keyword>
<evidence type="ECO:0008006" key="4">
    <source>
        <dbReference type="Google" id="ProtNLM"/>
    </source>
</evidence>
<feature type="transmembrane region" description="Helical" evidence="1">
    <location>
        <begin position="105"/>
        <end position="122"/>
    </location>
</feature>
<name>A0A023BVD9_9FLAO</name>
<dbReference type="RefSeq" id="WP_131248803.1">
    <property type="nucleotide sequence ID" value="NZ_AQRA01000004.1"/>
</dbReference>
<evidence type="ECO:0000313" key="3">
    <source>
        <dbReference type="Proteomes" id="UP000023541"/>
    </source>
</evidence>
<protein>
    <recommendedName>
        <fullName evidence="4">Prepilin type IV endopeptidase peptidase domain-containing protein</fullName>
    </recommendedName>
</protein>
<feature type="transmembrane region" description="Helical" evidence="1">
    <location>
        <begin position="83"/>
        <end position="99"/>
    </location>
</feature>
<gene>
    <name evidence="2" type="ORF">ATO12_13740</name>
</gene>
<keyword evidence="1" id="KW-0812">Transmembrane</keyword>
<dbReference type="Proteomes" id="UP000023541">
    <property type="component" value="Unassembled WGS sequence"/>
</dbReference>
<feature type="transmembrane region" description="Helical" evidence="1">
    <location>
        <begin position="134"/>
        <end position="157"/>
    </location>
</feature>